<proteinExistence type="predicted"/>
<dbReference type="Pfam" id="PF11300">
    <property type="entry name" value="DUF3102"/>
    <property type="match status" value="1"/>
</dbReference>
<dbReference type="AlphaFoldDB" id="A0A0F9SS00"/>
<reference evidence="1" key="1">
    <citation type="journal article" date="2015" name="Nature">
        <title>Complex archaea that bridge the gap between prokaryotes and eukaryotes.</title>
        <authorList>
            <person name="Spang A."/>
            <person name="Saw J.H."/>
            <person name="Jorgensen S.L."/>
            <person name="Zaremba-Niedzwiedzka K."/>
            <person name="Martijn J."/>
            <person name="Lind A.E."/>
            <person name="van Eijk R."/>
            <person name="Schleper C."/>
            <person name="Guy L."/>
            <person name="Ettema T.J."/>
        </authorList>
    </citation>
    <scope>NUCLEOTIDE SEQUENCE</scope>
</reference>
<name>A0A0F9SS00_9ZZZZ</name>
<dbReference type="EMBL" id="LAZR01001743">
    <property type="protein sequence ID" value="KKN39796.1"/>
    <property type="molecule type" value="Genomic_DNA"/>
</dbReference>
<comment type="caution">
    <text evidence="1">The sequence shown here is derived from an EMBL/GenBank/DDBJ whole genome shotgun (WGS) entry which is preliminary data.</text>
</comment>
<protein>
    <submittedName>
        <fullName evidence="1">Uncharacterized protein</fullName>
    </submittedName>
</protein>
<evidence type="ECO:0000313" key="1">
    <source>
        <dbReference type="EMBL" id="KKN39796.1"/>
    </source>
</evidence>
<accession>A0A0F9SS00</accession>
<sequence length="254" mass="28343">MNEVSHGKWYEGIGAAGLTELTALAKDINKTVDQTVKQVARGKIRVGKLLLEARAKFTNDQAFGKWRKEATSVQSKQHAHYLMQVAEQFGNATVLIEGANYSVMQELVLADQSDIDWVEGRIAEGDPPKVQEVRQKVRQTQAERLAPKGTSKKALAVAGLLTKGKIELPNEPANLIVQMELHQRIQEVIKQGIKGIEGDLIILGMDPDPQCPCNPDTLDAIRDYWLESSHGDENHVIRSSYDRVVKEFKGWYTT</sequence>
<dbReference type="InterPro" id="IPR021451">
    <property type="entry name" value="DUF3102"/>
</dbReference>
<organism evidence="1">
    <name type="scientific">marine sediment metagenome</name>
    <dbReference type="NCBI Taxonomy" id="412755"/>
    <lineage>
        <taxon>unclassified sequences</taxon>
        <taxon>metagenomes</taxon>
        <taxon>ecological metagenomes</taxon>
    </lineage>
</organism>
<gene>
    <name evidence="1" type="ORF">LCGC14_0739920</name>
</gene>